<feature type="compositionally biased region" description="Polar residues" evidence="1">
    <location>
        <begin position="263"/>
        <end position="274"/>
    </location>
</feature>
<accession>A0ABP0BX42</accession>
<dbReference type="InterPro" id="IPR036568">
    <property type="entry name" value="GGCT-like_sf"/>
</dbReference>
<dbReference type="PANTHER" id="PTHR48125:SF10">
    <property type="entry name" value="OS12G0136300 PROTEIN"/>
    <property type="match status" value="1"/>
</dbReference>
<feature type="region of interest" description="Disordered" evidence="1">
    <location>
        <begin position="318"/>
        <end position="697"/>
    </location>
</feature>
<feature type="compositionally biased region" description="Gly residues" evidence="1">
    <location>
        <begin position="236"/>
        <end position="245"/>
    </location>
</feature>
<dbReference type="CDD" id="cd06661">
    <property type="entry name" value="GGCT_like"/>
    <property type="match status" value="1"/>
</dbReference>
<feature type="compositionally biased region" description="Basic and acidic residues" evidence="1">
    <location>
        <begin position="670"/>
        <end position="679"/>
    </location>
</feature>
<feature type="compositionally biased region" description="Low complexity" evidence="1">
    <location>
        <begin position="517"/>
        <end position="527"/>
    </location>
</feature>
<dbReference type="EMBL" id="CAWUHD010000054">
    <property type="protein sequence ID" value="CAK7224337.1"/>
    <property type="molecule type" value="Genomic_DNA"/>
</dbReference>
<gene>
    <name evidence="2" type="ORF">SEUCBS140593_005540</name>
</gene>
<feature type="region of interest" description="Disordered" evidence="1">
    <location>
        <begin position="214"/>
        <end position="294"/>
    </location>
</feature>
<dbReference type="Proteomes" id="UP001642482">
    <property type="component" value="Unassembled WGS sequence"/>
</dbReference>
<dbReference type="InterPro" id="IPR013024">
    <property type="entry name" value="GGCT-like"/>
</dbReference>
<sequence length="821" mass="88947">MSDTAPPPPSVPPPYPTGPPPPRPSRTLYFAYGADMHMAHMARTCPSSRYIGRGVLTDYKWHINGLGFANLVKVKTAHAPGLVFEVDDDDKNKLEMNRFPLYNSVRVDCELYPAPFCLYRRQATWIVKNRGPEAVLEDAYATGRGNDRRASYTERGLLVFLNTDVTTDGRPDARYAEAINAAAADAMALGVDAVFFEKIVQQFMPGRLLPHLRVVRRPKSTSPSPGSSEERETSPGGSGGGGGSRGPLKLRKRPIPAVVVSSEGGSSIAPTPSTEIVPPVRPKRPQPELDLPSSSASINFQALVEKELLRAQQFRDEFDTSKDDLVAMEKMHERLQPERKPKEESKPREKEKEKSSGFGDTFRSMFQRGRRKESAESAESITAGGRRSPLLGGSESGNESSNGEGQSLYRRRDRKDKDEPQALSAWARAASAAMAGGGGGGGGSSSGGGSGSGGASGSGSAYATQLNRRHSKSQSESNLVEPRPLAPTITISRPSSALAKEKAATDGSESDDSDSLSRPSRTSTTPVTRPPPRPPRIPTGGPVIVPPPFARPAAPSPLSSTTKRKLMKGFVSVKTAGESTRQVDARNVTPSTAADISDSSPSLTPTVRRDTSGWDRTGNGESSGQSEQDSSEEEETATQNVGRVTERKPVIRKRVTLEQAARALEMGSEESGRDEETKSTPKRAPPKPSRPAPVTVPAPKVVRSAPVVPAAAVARPVARPVPRQPFVLRSRQRRQPTAHTAKELARRKSFCDSGRQISRFDRFLQQAAEHPHFCEKPWLPAFRGRAAGGYVYQHTTYSHSRHHVVFVHATVSVQRSRRMSF</sequence>
<feature type="compositionally biased region" description="Low complexity" evidence="1">
    <location>
        <begin position="390"/>
        <end position="408"/>
    </location>
</feature>
<feature type="region of interest" description="Disordered" evidence="1">
    <location>
        <begin position="1"/>
        <end position="22"/>
    </location>
</feature>
<keyword evidence="3" id="KW-1185">Reference proteome</keyword>
<dbReference type="Gene3D" id="3.10.490.10">
    <property type="entry name" value="Gamma-glutamyl cyclotransferase-like"/>
    <property type="match status" value="1"/>
</dbReference>
<feature type="compositionally biased region" description="Pro residues" evidence="1">
    <location>
        <begin position="528"/>
        <end position="537"/>
    </location>
</feature>
<feature type="compositionally biased region" description="Low complexity" evidence="1">
    <location>
        <begin position="422"/>
        <end position="434"/>
    </location>
</feature>
<proteinExistence type="predicted"/>
<feature type="compositionally biased region" description="Low complexity" evidence="1">
    <location>
        <begin position="551"/>
        <end position="560"/>
    </location>
</feature>
<organism evidence="2 3">
    <name type="scientific">Sporothrix eucalyptigena</name>
    <dbReference type="NCBI Taxonomy" id="1812306"/>
    <lineage>
        <taxon>Eukaryota</taxon>
        <taxon>Fungi</taxon>
        <taxon>Dikarya</taxon>
        <taxon>Ascomycota</taxon>
        <taxon>Pezizomycotina</taxon>
        <taxon>Sordariomycetes</taxon>
        <taxon>Sordariomycetidae</taxon>
        <taxon>Ophiostomatales</taxon>
        <taxon>Ophiostomataceae</taxon>
        <taxon>Sporothrix</taxon>
    </lineage>
</organism>
<evidence type="ECO:0000256" key="1">
    <source>
        <dbReference type="SAM" id="MobiDB-lite"/>
    </source>
</evidence>
<feature type="compositionally biased region" description="Gly residues" evidence="1">
    <location>
        <begin position="435"/>
        <end position="457"/>
    </location>
</feature>
<evidence type="ECO:0000313" key="2">
    <source>
        <dbReference type="EMBL" id="CAK7224337.1"/>
    </source>
</evidence>
<evidence type="ECO:0008006" key="4">
    <source>
        <dbReference type="Google" id="ProtNLM"/>
    </source>
</evidence>
<protein>
    <recommendedName>
        <fullName evidence="4">Gamma-glutamylcyclotransferase</fullName>
    </recommendedName>
</protein>
<dbReference type="SUPFAM" id="SSF110857">
    <property type="entry name" value="Gamma-glutamyl cyclotransferase-like"/>
    <property type="match status" value="1"/>
</dbReference>
<dbReference type="PANTHER" id="PTHR48125">
    <property type="entry name" value="LP07818P1"/>
    <property type="match status" value="1"/>
</dbReference>
<name>A0ABP0BX42_9PEZI</name>
<feature type="compositionally biased region" description="Pro residues" evidence="1">
    <location>
        <begin position="686"/>
        <end position="696"/>
    </location>
</feature>
<feature type="compositionally biased region" description="Polar residues" evidence="1">
    <location>
        <begin position="577"/>
        <end position="605"/>
    </location>
</feature>
<evidence type="ECO:0000313" key="3">
    <source>
        <dbReference type="Proteomes" id="UP001642482"/>
    </source>
</evidence>
<comment type="caution">
    <text evidence="2">The sequence shown here is derived from an EMBL/GenBank/DDBJ whole genome shotgun (WGS) entry which is preliminary data.</text>
</comment>
<reference evidence="2 3" key="1">
    <citation type="submission" date="2024-01" db="EMBL/GenBank/DDBJ databases">
        <authorList>
            <person name="Allen C."/>
            <person name="Tagirdzhanova G."/>
        </authorList>
    </citation>
    <scope>NUCLEOTIDE SEQUENCE [LARGE SCALE GENOMIC DNA]</scope>
</reference>
<feature type="compositionally biased region" description="Basic and acidic residues" evidence="1">
    <location>
        <begin position="318"/>
        <end position="355"/>
    </location>
</feature>